<evidence type="ECO:0000313" key="3">
    <source>
        <dbReference type="Proteomes" id="UP000027265"/>
    </source>
</evidence>
<organism evidence="2 3">
    <name type="scientific">Jaapia argillacea MUCL 33604</name>
    <dbReference type="NCBI Taxonomy" id="933084"/>
    <lineage>
        <taxon>Eukaryota</taxon>
        <taxon>Fungi</taxon>
        <taxon>Dikarya</taxon>
        <taxon>Basidiomycota</taxon>
        <taxon>Agaricomycotina</taxon>
        <taxon>Agaricomycetes</taxon>
        <taxon>Agaricomycetidae</taxon>
        <taxon>Jaapiales</taxon>
        <taxon>Jaapiaceae</taxon>
        <taxon>Jaapia</taxon>
    </lineage>
</organism>
<evidence type="ECO:0000313" key="2">
    <source>
        <dbReference type="EMBL" id="KDQ53071.1"/>
    </source>
</evidence>
<keyword evidence="3" id="KW-1185">Reference proteome</keyword>
<sequence>MGSRFKLFPAPPPTQPHLLSRPLIVRTLHDHPVKQIEMPNPLNTLPLQHPLTQPPLPQTGSIAIGAD</sequence>
<dbReference type="HOGENOM" id="CLU_2812736_0_0_1"/>
<accession>A0A067PRW4</accession>
<feature type="region of interest" description="Disordered" evidence="1">
    <location>
        <begin position="36"/>
        <end position="67"/>
    </location>
</feature>
<reference evidence="3" key="1">
    <citation type="journal article" date="2014" name="Proc. Natl. Acad. Sci. U.S.A.">
        <title>Extensive sampling of basidiomycete genomes demonstrates inadequacy of the white-rot/brown-rot paradigm for wood decay fungi.</title>
        <authorList>
            <person name="Riley R."/>
            <person name="Salamov A.A."/>
            <person name="Brown D.W."/>
            <person name="Nagy L.G."/>
            <person name="Floudas D."/>
            <person name="Held B.W."/>
            <person name="Levasseur A."/>
            <person name="Lombard V."/>
            <person name="Morin E."/>
            <person name="Otillar R."/>
            <person name="Lindquist E.A."/>
            <person name="Sun H."/>
            <person name="LaButti K.M."/>
            <person name="Schmutz J."/>
            <person name="Jabbour D."/>
            <person name="Luo H."/>
            <person name="Baker S.E."/>
            <person name="Pisabarro A.G."/>
            <person name="Walton J.D."/>
            <person name="Blanchette R.A."/>
            <person name="Henrissat B."/>
            <person name="Martin F."/>
            <person name="Cullen D."/>
            <person name="Hibbett D.S."/>
            <person name="Grigoriev I.V."/>
        </authorList>
    </citation>
    <scope>NUCLEOTIDE SEQUENCE [LARGE SCALE GENOMIC DNA]</scope>
    <source>
        <strain evidence="3">MUCL 33604</strain>
    </source>
</reference>
<dbReference type="InParanoid" id="A0A067PRW4"/>
<name>A0A067PRW4_9AGAM</name>
<gene>
    <name evidence="2" type="ORF">JAAARDRAFT_197849</name>
</gene>
<dbReference type="AlphaFoldDB" id="A0A067PRW4"/>
<feature type="compositionally biased region" description="Low complexity" evidence="1">
    <location>
        <begin position="39"/>
        <end position="51"/>
    </location>
</feature>
<evidence type="ECO:0000256" key="1">
    <source>
        <dbReference type="SAM" id="MobiDB-lite"/>
    </source>
</evidence>
<dbReference type="Proteomes" id="UP000027265">
    <property type="component" value="Unassembled WGS sequence"/>
</dbReference>
<dbReference type="EMBL" id="KL197736">
    <property type="protein sequence ID" value="KDQ53071.1"/>
    <property type="molecule type" value="Genomic_DNA"/>
</dbReference>
<proteinExistence type="predicted"/>
<protein>
    <submittedName>
        <fullName evidence="2">Uncharacterized protein</fullName>
    </submittedName>
</protein>